<dbReference type="AlphaFoldDB" id="A0A0F9LDH4"/>
<dbReference type="EMBL" id="LAZR01006324">
    <property type="protein sequence ID" value="KKM93009.1"/>
    <property type="molecule type" value="Genomic_DNA"/>
</dbReference>
<sequence>MASTDEPQNIKIGGAGYKFWLLTIPLIIFLILIVVTILYPNIIPPGSFSIIPQIDSASGNSLPLEPMALMLQSIINGATFGGITLIIGSVYVLRRR</sequence>
<keyword evidence="1" id="KW-0812">Transmembrane</keyword>
<reference evidence="2" key="1">
    <citation type="journal article" date="2015" name="Nature">
        <title>Complex archaea that bridge the gap between prokaryotes and eukaryotes.</title>
        <authorList>
            <person name="Spang A."/>
            <person name="Saw J.H."/>
            <person name="Jorgensen S.L."/>
            <person name="Zaremba-Niedzwiedzka K."/>
            <person name="Martijn J."/>
            <person name="Lind A.E."/>
            <person name="van Eijk R."/>
            <person name="Schleper C."/>
            <person name="Guy L."/>
            <person name="Ettema T.J."/>
        </authorList>
    </citation>
    <scope>NUCLEOTIDE SEQUENCE</scope>
</reference>
<feature type="transmembrane region" description="Helical" evidence="1">
    <location>
        <begin position="69"/>
        <end position="93"/>
    </location>
</feature>
<gene>
    <name evidence="2" type="ORF">LCGC14_1212770</name>
</gene>
<proteinExistence type="predicted"/>
<comment type="caution">
    <text evidence="2">The sequence shown here is derived from an EMBL/GenBank/DDBJ whole genome shotgun (WGS) entry which is preliminary data.</text>
</comment>
<name>A0A0F9LDH4_9ZZZZ</name>
<keyword evidence="1" id="KW-0472">Membrane</keyword>
<feature type="transmembrane region" description="Helical" evidence="1">
    <location>
        <begin position="19"/>
        <end position="39"/>
    </location>
</feature>
<evidence type="ECO:0000256" key="1">
    <source>
        <dbReference type="SAM" id="Phobius"/>
    </source>
</evidence>
<organism evidence="2">
    <name type="scientific">marine sediment metagenome</name>
    <dbReference type="NCBI Taxonomy" id="412755"/>
    <lineage>
        <taxon>unclassified sequences</taxon>
        <taxon>metagenomes</taxon>
        <taxon>ecological metagenomes</taxon>
    </lineage>
</organism>
<evidence type="ECO:0000313" key="2">
    <source>
        <dbReference type="EMBL" id="KKM93009.1"/>
    </source>
</evidence>
<keyword evidence="1" id="KW-1133">Transmembrane helix</keyword>
<accession>A0A0F9LDH4</accession>
<protein>
    <submittedName>
        <fullName evidence="2">Uncharacterized protein</fullName>
    </submittedName>
</protein>